<sequence>MTTFGEYCIGDTQCDPGKQCIPDLGGLLRCQQIPEQMSTALTPKQIICQNDPQCNDVFGKCTGWPISCQYKSLEWKIPGSVNDQCYNEADCAQYLHCINRNGMMTCQIIPGMLPYTTCRSDADCGILQTCSFSKQYNTNLCFASPEYRTVTTVPFWSNNVGSGVISRSLIDNGAIPKGFEKQCTADYQKSCNLTSLKLFSNKPPSLFLKFQCTVFEICAERNFPGKRICIYNPTTSNRQCRFNADCQPGQRCEKVLENLYLCSAAKQTTFMQPCNYDYECSGGQRCINISNDVAFQQNFRYCLSFNERLRCQDDMDCTDAKTCRVFGKFKQCVPVISSPHLTS</sequence>
<protein>
    <submittedName>
        <fullName evidence="2">EB domain-containing protein</fullName>
    </submittedName>
</protein>
<proteinExistence type="predicted"/>
<organism evidence="1 2">
    <name type="scientific">Loa loa</name>
    <name type="common">Eye worm</name>
    <name type="synonym">Filaria loa</name>
    <dbReference type="NCBI Taxonomy" id="7209"/>
    <lineage>
        <taxon>Eukaryota</taxon>
        <taxon>Metazoa</taxon>
        <taxon>Ecdysozoa</taxon>
        <taxon>Nematoda</taxon>
        <taxon>Chromadorea</taxon>
        <taxon>Rhabditida</taxon>
        <taxon>Spirurina</taxon>
        <taxon>Spiruromorpha</taxon>
        <taxon>Filarioidea</taxon>
        <taxon>Onchocercidae</taxon>
        <taxon>Loa</taxon>
    </lineage>
</organism>
<accession>A0A1I7V606</accession>
<evidence type="ECO:0000313" key="1">
    <source>
        <dbReference type="Proteomes" id="UP000095285"/>
    </source>
</evidence>
<name>A0A1I7V606_LOALO</name>
<dbReference type="Proteomes" id="UP000095285">
    <property type="component" value="Unassembled WGS sequence"/>
</dbReference>
<evidence type="ECO:0000313" key="2">
    <source>
        <dbReference type="WBParaSite" id="EN70_10258"/>
    </source>
</evidence>
<dbReference type="AlphaFoldDB" id="A0A1I7V606"/>
<reference evidence="2" key="2">
    <citation type="submission" date="2016-11" db="UniProtKB">
        <authorList>
            <consortium name="WormBaseParasite"/>
        </authorList>
    </citation>
    <scope>IDENTIFICATION</scope>
</reference>
<dbReference type="WBParaSite" id="EN70_10258">
    <property type="protein sequence ID" value="EN70_10258"/>
    <property type="gene ID" value="EN70_10258"/>
</dbReference>
<keyword evidence="1" id="KW-1185">Reference proteome</keyword>
<reference evidence="1" key="1">
    <citation type="submission" date="2012-04" db="EMBL/GenBank/DDBJ databases">
        <title>The Genome Sequence of Loa loa.</title>
        <authorList>
            <consortium name="The Broad Institute Genome Sequencing Platform"/>
            <consortium name="Broad Institute Genome Sequencing Center for Infectious Disease"/>
            <person name="Nutman T.B."/>
            <person name="Fink D.L."/>
            <person name="Russ C."/>
            <person name="Young S."/>
            <person name="Zeng Q."/>
            <person name="Gargeya S."/>
            <person name="Alvarado L."/>
            <person name="Berlin A."/>
            <person name="Chapman S.B."/>
            <person name="Chen Z."/>
            <person name="Freedman E."/>
            <person name="Gellesch M."/>
            <person name="Goldberg J."/>
            <person name="Griggs A."/>
            <person name="Gujja S."/>
            <person name="Heilman E.R."/>
            <person name="Heiman D."/>
            <person name="Howarth C."/>
            <person name="Mehta T."/>
            <person name="Neiman D."/>
            <person name="Pearson M."/>
            <person name="Roberts A."/>
            <person name="Saif S."/>
            <person name="Shea T."/>
            <person name="Shenoy N."/>
            <person name="Sisk P."/>
            <person name="Stolte C."/>
            <person name="Sykes S."/>
            <person name="White J."/>
            <person name="Yandava C."/>
            <person name="Haas B."/>
            <person name="Henn M.R."/>
            <person name="Nusbaum C."/>
            <person name="Birren B."/>
        </authorList>
    </citation>
    <scope>NUCLEOTIDE SEQUENCE [LARGE SCALE GENOMIC DNA]</scope>
</reference>